<accession>A0A2P2PZS6</accession>
<sequence>MLIPRLQNKNTIPLASLSATCSRKWQLYNEINCLYTKNYRPNNTAWF</sequence>
<protein>
    <submittedName>
        <fullName evidence="1">Uncharacterized protein</fullName>
    </submittedName>
</protein>
<dbReference type="AlphaFoldDB" id="A0A2P2PZS6"/>
<dbReference type="EMBL" id="GGEC01079732">
    <property type="protein sequence ID" value="MBX60216.1"/>
    <property type="molecule type" value="Transcribed_RNA"/>
</dbReference>
<proteinExistence type="predicted"/>
<name>A0A2P2PZS6_RHIMU</name>
<organism evidence="1">
    <name type="scientific">Rhizophora mucronata</name>
    <name type="common">Asiatic mangrove</name>
    <dbReference type="NCBI Taxonomy" id="61149"/>
    <lineage>
        <taxon>Eukaryota</taxon>
        <taxon>Viridiplantae</taxon>
        <taxon>Streptophyta</taxon>
        <taxon>Embryophyta</taxon>
        <taxon>Tracheophyta</taxon>
        <taxon>Spermatophyta</taxon>
        <taxon>Magnoliopsida</taxon>
        <taxon>eudicotyledons</taxon>
        <taxon>Gunneridae</taxon>
        <taxon>Pentapetalae</taxon>
        <taxon>rosids</taxon>
        <taxon>fabids</taxon>
        <taxon>Malpighiales</taxon>
        <taxon>Rhizophoraceae</taxon>
        <taxon>Rhizophora</taxon>
    </lineage>
</organism>
<reference evidence="1" key="1">
    <citation type="submission" date="2018-02" db="EMBL/GenBank/DDBJ databases">
        <title>Rhizophora mucronata_Transcriptome.</title>
        <authorList>
            <person name="Meera S.P."/>
            <person name="Sreeshan A."/>
            <person name="Augustine A."/>
        </authorList>
    </citation>
    <scope>NUCLEOTIDE SEQUENCE</scope>
    <source>
        <tissue evidence="1">Leaf</tissue>
    </source>
</reference>
<evidence type="ECO:0000313" key="1">
    <source>
        <dbReference type="EMBL" id="MBX60216.1"/>
    </source>
</evidence>